<evidence type="ECO:0000259" key="14">
    <source>
        <dbReference type="PROSITE" id="PS50850"/>
    </source>
</evidence>
<evidence type="ECO:0000256" key="4">
    <source>
        <dbReference type="ARBA" id="ARBA00022475"/>
    </source>
</evidence>
<dbReference type="FunFam" id="1.20.1720.10:FF:000014">
    <property type="entry name" value="MFS drug transporter, putative"/>
    <property type="match status" value="1"/>
</dbReference>
<evidence type="ECO:0000256" key="9">
    <source>
        <dbReference type="ARBA" id="ARBA00057269"/>
    </source>
</evidence>
<reference evidence="15" key="1">
    <citation type="journal article" date="2020" name="Stud. Mycol.">
        <title>101 Dothideomycetes genomes: a test case for predicting lifestyles and emergence of pathogens.</title>
        <authorList>
            <person name="Haridas S."/>
            <person name="Albert R."/>
            <person name="Binder M."/>
            <person name="Bloem J."/>
            <person name="Labutti K."/>
            <person name="Salamov A."/>
            <person name="Andreopoulos B."/>
            <person name="Baker S."/>
            <person name="Barry K."/>
            <person name="Bills G."/>
            <person name="Bluhm B."/>
            <person name="Cannon C."/>
            <person name="Castanera R."/>
            <person name="Culley D."/>
            <person name="Daum C."/>
            <person name="Ezra D."/>
            <person name="Gonzalez J."/>
            <person name="Henrissat B."/>
            <person name="Kuo A."/>
            <person name="Liang C."/>
            <person name="Lipzen A."/>
            <person name="Lutzoni F."/>
            <person name="Magnuson J."/>
            <person name="Mondo S."/>
            <person name="Nolan M."/>
            <person name="Ohm R."/>
            <person name="Pangilinan J."/>
            <person name="Park H.-J."/>
            <person name="Ramirez L."/>
            <person name="Alfaro M."/>
            <person name="Sun H."/>
            <person name="Tritt A."/>
            <person name="Yoshinaga Y."/>
            <person name="Zwiers L.-H."/>
            <person name="Turgeon B."/>
            <person name="Goodwin S."/>
            <person name="Spatafora J."/>
            <person name="Crous P."/>
            <person name="Grigoriev I."/>
        </authorList>
    </citation>
    <scope>NUCLEOTIDE SEQUENCE</scope>
    <source>
        <strain evidence="15">CBS 113979</strain>
    </source>
</reference>
<evidence type="ECO:0000256" key="7">
    <source>
        <dbReference type="ARBA" id="ARBA00022989"/>
    </source>
</evidence>
<dbReference type="PANTHER" id="PTHR23501">
    <property type="entry name" value="MAJOR FACILITATOR SUPERFAMILY"/>
    <property type="match status" value="1"/>
</dbReference>
<keyword evidence="8 13" id="KW-0472">Membrane</keyword>
<dbReference type="Gene3D" id="1.20.1250.20">
    <property type="entry name" value="MFS general substrate transporter like domains"/>
    <property type="match status" value="1"/>
</dbReference>
<dbReference type="OrthoDB" id="10021397at2759"/>
<feature type="transmembrane region" description="Helical" evidence="13">
    <location>
        <begin position="179"/>
        <end position="202"/>
    </location>
</feature>
<keyword evidence="16" id="KW-1185">Reference proteome</keyword>
<feature type="compositionally biased region" description="Polar residues" evidence="12">
    <location>
        <begin position="1"/>
        <end position="10"/>
    </location>
</feature>
<evidence type="ECO:0000256" key="12">
    <source>
        <dbReference type="SAM" id="MobiDB-lite"/>
    </source>
</evidence>
<sequence>MASSLKTSENAADAPPPDYGHATSNASKSPPAAGGPPGPPGGEAPEDKLTRAQIAIIMSALCMAVFLAALDVTIVTTALPTISEHFQSSSGYTWIGSAFLLASSASTPVWGKVSDIWGRKPILLLANLVFLVGSLICALSISIGMMIAGRSIQGVGGGGLLVLVNITISDLFSPRSRGAYFGMIGGVWALASSLGPIIGGAFTEKVTWRWCFYINLPLDGAAFLIILFFLKLDTPKTPFVEGIKSVDWLGALAIVGGTLMLLFGLEFGGVSYPWASAIVICLIVFGIVTMALFFVIEWKVATLPIMPLPLFKRRSNIASLLVCFLHGIVFISGSYYLPLYFQAVLGATPLLSGVYTLAFAVPLSFASVGTGIFIKKTGNYLPPIWFGLFFMTLGFGLYINLGAQPNWAKIIIFQMIAGIGTGPNFQAPLIALQSLVEPRDIATATATFAFTRNLATSISVVIGGVIFQNEMVSKSSTLVAALGPQLAAQLGGGSAGANVQVVDSLPPQQQTVARQAFTESLRTMWIAYTAIAFCGLLVGLLVKQNTLSRAHQMHKPGMEGERERMREAKEGKKESSAGIGDVEAGRPDLKKSNEKEDSEVPQVAAAGPDKTEVR</sequence>
<evidence type="ECO:0000256" key="11">
    <source>
        <dbReference type="ARBA" id="ARBA00083178"/>
    </source>
</evidence>
<evidence type="ECO:0000256" key="6">
    <source>
        <dbReference type="ARBA" id="ARBA00022692"/>
    </source>
</evidence>
<feature type="transmembrane region" description="Helical" evidence="13">
    <location>
        <begin position="54"/>
        <end position="79"/>
    </location>
</feature>
<keyword evidence="4" id="KW-1003">Cell membrane</keyword>
<evidence type="ECO:0000256" key="3">
    <source>
        <dbReference type="ARBA" id="ARBA00007520"/>
    </source>
</evidence>
<keyword evidence="5" id="KW-0926">Vacuole</keyword>
<feature type="domain" description="Major facilitator superfamily (MFS) profile" evidence="14">
    <location>
        <begin position="57"/>
        <end position="547"/>
    </location>
</feature>
<feature type="transmembrane region" description="Helical" evidence="13">
    <location>
        <begin position="271"/>
        <end position="296"/>
    </location>
</feature>
<proteinExistence type="inferred from homology"/>
<protein>
    <recommendedName>
        <fullName evidence="10">Efflux pump dotC</fullName>
    </recommendedName>
    <alternativeName>
        <fullName evidence="11">Dothistromin biosynthesis protein C</fullName>
    </alternativeName>
</protein>
<comment type="similarity">
    <text evidence="3">Belongs to the major facilitator superfamily. TCR/Tet family.</text>
</comment>
<keyword evidence="7 13" id="KW-1133">Transmembrane helix</keyword>
<feature type="transmembrane region" description="Helical" evidence="13">
    <location>
        <begin position="246"/>
        <end position="265"/>
    </location>
</feature>
<dbReference type="PRINTS" id="PR01036">
    <property type="entry name" value="TCRTETB"/>
</dbReference>
<feature type="transmembrane region" description="Helical" evidence="13">
    <location>
        <begin position="154"/>
        <end position="172"/>
    </location>
</feature>
<dbReference type="Gene3D" id="1.20.1720.10">
    <property type="entry name" value="Multidrug resistance protein D"/>
    <property type="match status" value="1"/>
</dbReference>
<evidence type="ECO:0000313" key="15">
    <source>
        <dbReference type="EMBL" id="KAF1992582.1"/>
    </source>
</evidence>
<dbReference type="SUPFAM" id="SSF103473">
    <property type="entry name" value="MFS general substrate transporter"/>
    <property type="match status" value="1"/>
</dbReference>
<feature type="transmembrane region" description="Helical" evidence="13">
    <location>
        <begin position="411"/>
        <end position="432"/>
    </location>
</feature>
<dbReference type="InterPro" id="IPR011701">
    <property type="entry name" value="MFS"/>
</dbReference>
<comment type="subcellular location">
    <subcellularLocation>
        <location evidence="2">Cell membrane</location>
        <topology evidence="2">Multi-pass membrane protein</topology>
    </subcellularLocation>
    <subcellularLocation>
        <location evidence="1">Vacuole membrane</location>
        <topology evidence="1">Multi-pass membrane protein</topology>
    </subcellularLocation>
</comment>
<dbReference type="EMBL" id="ML977137">
    <property type="protein sequence ID" value="KAF1992582.1"/>
    <property type="molecule type" value="Genomic_DNA"/>
</dbReference>
<dbReference type="GO" id="GO:0005886">
    <property type="term" value="C:plasma membrane"/>
    <property type="evidence" value="ECO:0007669"/>
    <property type="project" value="UniProtKB-SubCell"/>
</dbReference>
<dbReference type="PANTHER" id="PTHR23501:SF102">
    <property type="entry name" value="DRUG TRANSPORTER, PUTATIVE (AFU_ORTHOLOGUE AFUA_3G08530)-RELATED"/>
    <property type="match status" value="1"/>
</dbReference>
<feature type="transmembrane region" description="Helical" evidence="13">
    <location>
        <begin position="122"/>
        <end position="148"/>
    </location>
</feature>
<organism evidence="15 16">
    <name type="scientific">Aulographum hederae CBS 113979</name>
    <dbReference type="NCBI Taxonomy" id="1176131"/>
    <lineage>
        <taxon>Eukaryota</taxon>
        <taxon>Fungi</taxon>
        <taxon>Dikarya</taxon>
        <taxon>Ascomycota</taxon>
        <taxon>Pezizomycotina</taxon>
        <taxon>Dothideomycetes</taxon>
        <taxon>Pleosporomycetidae</taxon>
        <taxon>Aulographales</taxon>
        <taxon>Aulographaceae</taxon>
    </lineage>
</organism>
<dbReference type="Proteomes" id="UP000800041">
    <property type="component" value="Unassembled WGS sequence"/>
</dbReference>
<evidence type="ECO:0000256" key="13">
    <source>
        <dbReference type="SAM" id="Phobius"/>
    </source>
</evidence>
<dbReference type="GO" id="GO:0022857">
    <property type="term" value="F:transmembrane transporter activity"/>
    <property type="evidence" value="ECO:0007669"/>
    <property type="project" value="InterPro"/>
</dbReference>
<name>A0A6G1HHS2_9PEZI</name>
<keyword evidence="6 13" id="KW-0812">Transmembrane</keyword>
<dbReference type="AlphaFoldDB" id="A0A6G1HHS2"/>
<feature type="transmembrane region" description="Helical" evidence="13">
    <location>
        <begin position="214"/>
        <end position="234"/>
    </location>
</feature>
<dbReference type="CDD" id="cd17502">
    <property type="entry name" value="MFS_Azr1_MDR_like"/>
    <property type="match status" value="1"/>
</dbReference>
<feature type="transmembrane region" description="Helical" evidence="13">
    <location>
        <begin position="317"/>
        <end position="337"/>
    </location>
</feature>
<evidence type="ECO:0000256" key="2">
    <source>
        <dbReference type="ARBA" id="ARBA00004651"/>
    </source>
</evidence>
<gene>
    <name evidence="15" type="ORF">K402DRAFT_320962</name>
</gene>
<comment type="function">
    <text evidence="9">Efflux pump; part of the gene cluster that mediates the biosynthesis of dothistromin (DOTH), a polyketide toxin very similar in structure to the aflatoxin precursor, versicolorin B. One function of dotC may be to transport early-stage dothistromin biosynthetic intermediates from the cytoplasm into vacuoles, thereby affecting the rate of dothistromin production.</text>
</comment>
<feature type="region of interest" description="Disordered" evidence="12">
    <location>
        <begin position="1"/>
        <end position="46"/>
    </location>
</feature>
<accession>A0A6G1HHS2</accession>
<evidence type="ECO:0000313" key="16">
    <source>
        <dbReference type="Proteomes" id="UP000800041"/>
    </source>
</evidence>
<evidence type="ECO:0000256" key="10">
    <source>
        <dbReference type="ARBA" id="ARBA00069956"/>
    </source>
</evidence>
<feature type="transmembrane region" description="Helical" evidence="13">
    <location>
        <begin position="444"/>
        <end position="467"/>
    </location>
</feature>
<evidence type="ECO:0000256" key="5">
    <source>
        <dbReference type="ARBA" id="ARBA00022554"/>
    </source>
</evidence>
<dbReference type="Pfam" id="PF07690">
    <property type="entry name" value="MFS_1"/>
    <property type="match status" value="1"/>
</dbReference>
<dbReference type="PROSITE" id="PS50850">
    <property type="entry name" value="MFS"/>
    <property type="match status" value="1"/>
</dbReference>
<feature type="transmembrane region" description="Helical" evidence="13">
    <location>
        <begin position="525"/>
        <end position="542"/>
    </location>
</feature>
<evidence type="ECO:0000256" key="1">
    <source>
        <dbReference type="ARBA" id="ARBA00004128"/>
    </source>
</evidence>
<feature type="region of interest" description="Disordered" evidence="12">
    <location>
        <begin position="551"/>
        <end position="614"/>
    </location>
</feature>
<dbReference type="FunFam" id="1.20.1250.20:FF:000196">
    <property type="entry name" value="MFS toxin efflux pump (AflT)"/>
    <property type="match status" value="1"/>
</dbReference>
<dbReference type="InterPro" id="IPR036259">
    <property type="entry name" value="MFS_trans_sf"/>
</dbReference>
<feature type="compositionally biased region" description="Pro residues" evidence="12">
    <location>
        <begin position="33"/>
        <end position="42"/>
    </location>
</feature>
<dbReference type="GO" id="GO:0005774">
    <property type="term" value="C:vacuolar membrane"/>
    <property type="evidence" value="ECO:0007669"/>
    <property type="project" value="UniProtKB-SubCell"/>
</dbReference>
<feature type="compositionally biased region" description="Basic and acidic residues" evidence="12">
    <location>
        <begin position="583"/>
        <end position="595"/>
    </location>
</feature>
<feature type="compositionally biased region" description="Basic and acidic residues" evidence="12">
    <location>
        <begin position="556"/>
        <end position="575"/>
    </location>
</feature>
<feature type="transmembrane region" description="Helical" evidence="13">
    <location>
        <begin position="91"/>
        <end position="110"/>
    </location>
</feature>
<feature type="transmembrane region" description="Helical" evidence="13">
    <location>
        <begin position="343"/>
        <end position="368"/>
    </location>
</feature>
<dbReference type="InterPro" id="IPR020846">
    <property type="entry name" value="MFS_dom"/>
</dbReference>
<evidence type="ECO:0000256" key="8">
    <source>
        <dbReference type="ARBA" id="ARBA00023136"/>
    </source>
</evidence>
<feature type="transmembrane region" description="Helical" evidence="13">
    <location>
        <begin position="380"/>
        <end position="399"/>
    </location>
</feature>